<feature type="region of interest" description="Disordered" evidence="1">
    <location>
        <begin position="1"/>
        <end position="52"/>
    </location>
</feature>
<name>A0A9X0QZD1_9PROT</name>
<proteinExistence type="predicted"/>
<protein>
    <submittedName>
        <fullName evidence="2">Uncharacterized protein</fullName>
    </submittedName>
</protein>
<evidence type="ECO:0000313" key="3">
    <source>
        <dbReference type="Proteomes" id="UP000600101"/>
    </source>
</evidence>
<evidence type="ECO:0000313" key="2">
    <source>
        <dbReference type="EMBL" id="MBC4016685.1"/>
    </source>
</evidence>
<dbReference type="EMBL" id="JACOMF010000017">
    <property type="protein sequence ID" value="MBC4016685.1"/>
    <property type="molecule type" value="Genomic_DNA"/>
</dbReference>
<organism evidence="2 3">
    <name type="scientific">Siccirubricoccus deserti</name>
    <dbReference type="NCBI Taxonomy" id="2013562"/>
    <lineage>
        <taxon>Bacteria</taxon>
        <taxon>Pseudomonadati</taxon>
        <taxon>Pseudomonadota</taxon>
        <taxon>Alphaproteobacteria</taxon>
        <taxon>Acetobacterales</taxon>
        <taxon>Roseomonadaceae</taxon>
        <taxon>Siccirubricoccus</taxon>
    </lineage>
</organism>
<gene>
    <name evidence="2" type="ORF">H7965_15285</name>
</gene>
<dbReference type="RefSeq" id="WP_186771450.1">
    <property type="nucleotide sequence ID" value="NZ_JACOMF010000017.1"/>
</dbReference>
<reference evidence="2" key="1">
    <citation type="submission" date="2020-08" db="EMBL/GenBank/DDBJ databases">
        <authorList>
            <person name="Hu Y."/>
            <person name="Nguyen S.V."/>
            <person name="Li F."/>
            <person name="Fanning S."/>
        </authorList>
    </citation>
    <scope>NUCLEOTIDE SEQUENCE</scope>
    <source>
        <strain evidence="2">SYSU D8009</strain>
    </source>
</reference>
<comment type="caution">
    <text evidence="2">The sequence shown here is derived from an EMBL/GenBank/DDBJ whole genome shotgun (WGS) entry which is preliminary data.</text>
</comment>
<evidence type="ECO:0000256" key="1">
    <source>
        <dbReference type="SAM" id="MobiDB-lite"/>
    </source>
</evidence>
<dbReference type="AlphaFoldDB" id="A0A9X0QZD1"/>
<keyword evidence="3" id="KW-1185">Reference proteome</keyword>
<accession>A0A9X0QZD1</accession>
<sequence>MVEGEALCRPGRDQTGEGTCPAGREDEADKQMQSTAASLAAVDEWIDRQAWD</sequence>
<dbReference type="Proteomes" id="UP000600101">
    <property type="component" value="Unassembled WGS sequence"/>
</dbReference>